<comment type="caution">
    <text evidence="3">The sequence shown here is derived from an EMBL/GenBank/DDBJ whole genome shotgun (WGS) entry which is preliminary data.</text>
</comment>
<evidence type="ECO:0000313" key="3">
    <source>
        <dbReference type="EMBL" id="MBK5177748.1"/>
    </source>
</evidence>
<evidence type="ECO:0000313" key="5">
    <source>
        <dbReference type="Proteomes" id="UP001296969"/>
    </source>
</evidence>
<dbReference type="EMBL" id="JADRCQ010000005">
    <property type="protein sequence ID" value="MBK5074586.1"/>
    <property type="molecule type" value="Genomic_DNA"/>
</dbReference>
<accession>A0A9D7AKP2</accession>
<dbReference type="AlphaFoldDB" id="A0A9D7AKP2"/>
<organism evidence="3 4">
    <name type="scientific">Limnobaculum xujianqingii</name>
    <dbReference type="NCBI Taxonomy" id="2738837"/>
    <lineage>
        <taxon>Bacteria</taxon>
        <taxon>Pseudomonadati</taxon>
        <taxon>Pseudomonadota</taxon>
        <taxon>Gammaproteobacteria</taxon>
        <taxon>Enterobacterales</taxon>
        <taxon>Budviciaceae</taxon>
        <taxon>Limnobaculum</taxon>
    </lineage>
</organism>
<evidence type="ECO:0000313" key="2">
    <source>
        <dbReference type="EMBL" id="MBK5074586.1"/>
    </source>
</evidence>
<keyword evidence="5" id="KW-1185">Reference proteome</keyword>
<gene>
    <name evidence="3" type="ORF">I2492_15610</name>
    <name evidence="2" type="ORF">I2493_16390</name>
</gene>
<name>A0A9D7AKP2_9GAMM</name>
<dbReference type="EMBL" id="JADRCP010000005">
    <property type="protein sequence ID" value="MBK5177748.1"/>
    <property type="molecule type" value="Genomic_DNA"/>
</dbReference>
<dbReference type="Proteomes" id="UP000807542">
    <property type="component" value="Unassembled WGS sequence"/>
</dbReference>
<evidence type="ECO:0000256" key="1">
    <source>
        <dbReference type="SAM" id="MobiDB-lite"/>
    </source>
</evidence>
<sequence>MIYFYSKTTNAFYFGDSKESYILSGTWPDDAEEISLEVVQEFISTPPSGKCRQPDENGMPSWGDIPRPSDEQITDSNIITRNSLVSRANTEIAWRQDAVDREEATEADVTDLTAWKKYRIQLMRIDLSNPLWPEIPNQQ</sequence>
<proteinExistence type="predicted"/>
<dbReference type="Pfam" id="PF02413">
    <property type="entry name" value="Caudo_TAP"/>
    <property type="match status" value="1"/>
</dbReference>
<protein>
    <submittedName>
        <fullName evidence="3">Tail fiber assembly protein</fullName>
    </submittedName>
</protein>
<dbReference type="InterPro" id="IPR003458">
    <property type="entry name" value="Phage_T4_Gp38_tail_assem"/>
</dbReference>
<dbReference type="RefSeq" id="WP_228399077.1">
    <property type="nucleotide sequence ID" value="NZ_JADRCP010000005.1"/>
</dbReference>
<evidence type="ECO:0000313" key="4">
    <source>
        <dbReference type="Proteomes" id="UP000807542"/>
    </source>
</evidence>
<dbReference type="Proteomes" id="UP001296969">
    <property type="component" value="Unassembled WGS sequence"/>
</dbReference>
<feature type="region of interest" description="Disordered" evidence="1">
    <location>
        <begin position="45"/>
        <end position="72"/>
    </location>
</feature>
<reference evidence="3 5" key="1">
    <citation type="submission" date="2020-11" db="EMBL/GenBank/DDBJ databases">
        <title>Insectihabitans protaetiae gen. nov. sp. nov. and Insectihabitans allomyrinae sp. nov., isolated from larvae of Protaetia brevitarsis seulensis and Allomyrina dichotoma, respectively.</title>
        <authorList>
            <person name="Lee S.D."/>
            <person name="Byeon Y.-S."/>
            <person name="Kim S.-M."/>
            <person name="Yang H.L."/>
            <person name="Kim I.S."/>
        </authorList>
    </citation>
    <scope>NUCLEOTIDE SEQUENCE</scope>
    <source>
        <strain evidence="3">CWB-B4</strain>
        <strain evidence="2 5">CWB-B43</strain>
    </source>
</reference>